<dbReference type="SUPFAM" id="SSF48371">
    <property type="entry name" value="ARM repeat"/>
    <property type="match status" value="1"/>
</dbReference>
<dbReference type="GO" id="GO:0030427">
    <property type="term" value="C:site of polarized growth"/>
    <property type="evidence" value="ECO:0007669"/>
    <property type="project" value="TreeGrafter"/>
</dbReference>
<evidence type="ECO:0000313" key="2">
    <source>
        <dbReference type="Proteomes" id="UP000179807"/>
    </source>
</evidence>
<dbReference type="InterPro" id="IPR039867">
    <property type="entry name" value="Furry/Tao3/Mor2"/>
</dbReference>
<dbReference type="OrthoDB" id="10584819at2759"/>
<reference evidence="1" key="1">
    <citation type="submission" date="2016-10" db="EMBL/GenBank/DDBJ databases">
        <authorList>
            <person name="Benchimol M."/>
            <person name="Almeida L.G."/>
            <person name="Vasconcelos A.T."/>
            <person name="Perreira-Neves A."/>
            <person name="Rosa I.A."/>
            <person name="Tasca T."/>
            <person name="Bogo M.R."/>
            <person name="de Souza W."/>
        </authorList>
    </citation>
    <scope>NUCLEOTIDE SEQUENCE [LARGE SCALE GENOMIC DNA]</scope>
    <source>
        <strain evidence="1">K</strain>
    </source>
</reference>
<protein>
    <submittedName>
        <fullName evidence="1">Uncharacterized protein</fullName>
    </submittedName>
</protein>
<dbReference type="VEuPathDB" id="TrichDB:TRFO_24655"/>
<dbReference type="RefSeq" id="XP_068360384.1">
    <property type="nucleotide sequence ID" value="XM_068503879.1"/>
</dbReference>
<comment type="caution">
    <text evidence="1">The sequence shown here is derived from an EMBL/GenBank/DDBJ whole genome shotgun (WGS) entry which is preliminary data.</text>
</comment>
<dbReference type="PANTHER" id="PTHR12295:SF30">
    <property type="entry name" value="PROTEIN FURRY"/>
    <property type="match status" value="1"/>
</dbReference>
<proteinExistence type="predicted"/>
<dbReference type="PANTHER" id="PTHR12295">
    <property type="entry name" value="FURRY-RELATED"/>
    <property type="match status" value="1"/>
</dbReference>
<name>A0A1J4K8N6_9EUKA</name>
<organism evidence="1 2">
    <name type="scientific">Tritrichomonas foetus</name>
    <dbReference type="NCBI Taxonomy" id="1144522"/>
    <lineage>
        <taxon>Eukaryota</taxon>
        <taxon>Metamonada</taxon>
        <taxon>Parabasalia</taxon>
        <taxon>Tritrichomonadida</taxon>
        <taxon>Tritrichomonadidae</taxon>
        <taxon>Tritrichomonas</taxon>
    </lineage>
</organism>
<dbReference type="EMBL" id="MLAK01000703">
    <property type="protein sequence ID" value="OHT07248.1"/>
    <property type="molecule type" value="Genomic_DNA"/>
</dbReference>
<dbReference type="GeneID" id="94838583"/>
<gene>
    <name evidence="1" type="ORF">TRFO_24655</name>
</gene>
<dbReference type="GO" id="GO:0000902">
    <property type="term" value="P:cell morphogenesis"/>
    <property type="evidence" value="ECO:0007669"/>
    <property type="project" value="InterPro"/>
</dbReference>
<evidence type="ECO:0000313" key="1">
    <source>
        <dbReference type="EMBL" id="OHT07248.1"/>
    </source>
</evidence>
<keyword evidence="2" id="KW-1185">Reference proteome</keyword>
<dbReference type="Proteomes" id="UP000179807">
    <property type="component" value="Unassembled WGS sequence"/>
</dbReference>
<accession>A0A1J4K8N6</accession>
<dbReference type="InterPro" id="IPR016024">
    <property type="entry name" value="ARM-type_fold"/>
</dbReference>
<sequence length="1819" mass="208543">MKKLHSLQKVTGRISKSYRRVLFTLKKLYRPHQGGMEDKRIIFESVLSRMIESFAPHLFLVLADFESQNPTIPSTVESDRILERIFKRFPRKFPQYKSMLLDLSILAESNAGQILHYVVRILKHILKGARDTPFSILQGISTSYDPNNRHHILLFHYFSLFTLTDFICQIVSNYGPGDASVQVYRAGYNVATADPLLPRVCQTLVHQWSVIFSIVSETHFSDISSIFTYFNSVEDYSLPLSLIRYLRLDSDDSIGPLFMTEIVNIVKQQHKKKTLNGKMLEALASLIITLPFSEDIYQKLYNLAYSLRHDKILSSSAILLLSSVVIRFPKIWGRHTHVFQKRVLTVVGNRNKVKKALQTFRILMFGLNLDPKWYFWQWGPNPRISSLSYIKWNGAMNIPQNEPGSFSGVFMSNFFEKSDFSVCPHDFRDVLIHLASLDFSYFTKKIVPRFLALKTDDSRFLTFLMAVPHIYSSDFVKFAFKSVTAKQVDEFSSQIKDKIMSSLSIYKKDNRQYGVCSNGNEFLSSLMGESDQKIGVILGEWSLNQFGPLLVNHLPSEQKAINFTLVDRLLPAVRYVLSTTDFSNKQTMELMVRLSFHNHSAVSTNAYMICRDIIGNLHDELEKYLSILNDLMMKEISPEATCTCLSLLHDSLKNMNEKMIRTKMFRKLEFASFLKLSSMYPETRHLAYLNMLRINKFLNNNGVMRYISDQIGEIEKNVKVKLLLHVTTAKPERIPVPTDKIDFESAILSHYYDIWTFFLAEIMNVVIASNYSPVLERISSIKNETIEAVCDSNTYRTPSDIGLLLIITSSMFHLPRLVRSNSLYQEFGEREDTRKQFRDTISNLIGSNCDRLIEMGFTLLEHVHITLYPYIFDILNGLPNETLPQATAALSIIVKNPELTKPFYKQCFRKLTHFLNNLQFLFMQMKINGPRIIQWDTESELRVTRDASFVKDYCSIVSVYFSRLPQSFHVDEWTLSARENVFRQLLNWSMTTSLSLESVRAYASNALRAIIRVCSFFNDSLLFDTETVSFFGRLEIENGPVLSNLLKFHLDLLLDTYVTATYTQPRAIADAYIEAIIDNLTSESTSKHVDFITSVSGQILLLGLVSSVREHPRACCLIDKFVCATASAINFEYSDHFREMLESTTLTELLPKIFTSMTEAVFSSVFRLLQMKNLHVPAKDIIESVRPWMKVVRLLPKQKTIAQNVLPVFNYFTPHLFLAHLMETTEAVDDDQFRSIASLWTELQKSPDHRDIVPLFISDWDDDAIKIKLFGILLGADPINVSQRLSNRCTFAFYFHVTRCQNSAFSNELWPASLLATVFDRNWDVLLPQVPTVIHYSLLFKEQGTSMLFYVLCKRLGVDCRDDGEQQAGPLHVEALRDIVDKLLLKLSPEGIAYWGEESLKWVIGCSDLQLAATSFVIYNQINQPKGNIITNAIIRTVYYHLVHNFCETKLLCQLVTESFILFLSCFEGNEHLIFNYASSFLDCRIFVETSLFDARMLFQKCIQIRELMNKVINNSVTIARPLIPRLETSKHAQRSMDELIKALPNNIELQIIIAPIKTVDPTLFPHASDVNVIFAQADDSTLCKALVHYSFLMKTSSRAVLNAIFELSAGILSRIPQNENNRMSLAKIYQNALHFMAQCPAATKFIQALCKREPAAATLGIIDVYEWDRSIENVSRGIKTLIKPDESPIVTITDCKSYTAVTRFLQSEVMPKILPFAAQREMIEGMKRVEKDHKSHRIIAYRRSPTNYGSGGDVIPTAPSDYFDEYLGSESQEFELSPLTHPEKVILKDIKMKTKTNQPKLTAKDFICEVKRSKSLKL</sequence>
<dbReference type="GO" id="GO:0005938">
    <property type="term" value="C:cell cortex"/>
    <property type="evidence" value="ECO:0007669"/>
    <property type="project" value="TreeGrafter"/>
</dbReference>